<keyword evidence="4 5" id="KW-0460">Magnesium</keyword>
<feature type="binding site" evidence="5">
    <location>
        <position position="66"/>
    </location>
    <ligand>
        <name>Mg(2+)</name>
        <dbReference type="ChEBI" id="CHEBI:18420"/>
        <label>1</label>
        <note>catalytic</note>
    </ligand>
</feature>
<feature type="binding site" evidence="5">
    <location>
        <position position="213"/>
    </location>
    <ligand>
        <name>Mg(2+)</name>
        <dbReference type="ChEBI" id="CHEBI:18420"/>
        <label>1</label>
        <note>catalytic</note>
    </ligand>
</feature>
<dbReference type="KEGG" id="stir:DDW44_17815"/>
<dbReference type="OrthoDB" id="9772456at2"/>
<dbReference type="Pfam" id="PF00459">
    <property type="entry name" value="Inositol_P"/>
    <property type="match status" value="1"/>
</dbReference>
<feature type="binding site" evidence="5">
    <location>
        <position position="85"/>
    </location>
    <ligand>
        <name>Mg(2+)</name>
        <dbReference type="ChEBI" id="CHEBI:18420"/>
        <label>1</label>
        <note>catalytic</note>
    </ligand>
</feature>
<organism evidence="6 7">
    <name type="scientific">Streptomyces tirandamycinicus</name>
    <dbReference type="NCBI Taxonomy" id="2174846"/>
    <lineage>
        <taxon>Bacteria</taxon>
        <taxon>Bacillati</taxon>
        <taxon>Actinomycetota</taxon>
        <taxon>Actinomycetes</taxon>
        <taxon>Kitasatosporales</taxon>
        <taxon>Streptomycetaceae</taxon>
        <taxon>Streptomyces</taxon>
    </lineage>
</organism>
<dbReference type="AlphaFoldDB" id="A0A2S1SVX4"/>
<dbReference type="Proteomes" id="UP000244900">
    <property type="component" value="Chromosome"/>
</dbReference>
<keyword evidence="3 5" id="KW-0479">Metal-binding</keyword>
<dbReference type="GO" id="GO:0007165">
    <property type="term" value="P:signal transduction"/>
    <property type="evidence" value="ECO:0007669"/>
    <property type="project" value="TreeGrafter"/>
</dbReference>
<dbReference type="SUPFAM" id="SSF56655">
    <property type="entry name" value="Carbohydrate phosphatase"/>
    <property type="match status" value="1"/>
</dbReference>
<dbReference type="CDD" id="cd01637">
    <property type="entry name" value="IMPase_like"/>
    <property type="match status" value="1"/>
</dbReference>
<dbReference type="InterPro" id="IPR020550">
    <property type="entry name" value="Inositol_monophosphatase_CS"/>
</dbReference>
<dbReference type="PROSITE" id="PS00630">
    <property type="entry name" value="IMP_2"/>
    <property type="match status" value="1"/>
</dbReference>
<name>A0A2S1SVX4_9ACTN</name>
<evidence type="ECO:0000256" key="1">
    <source>
        <dbReference type="ARBA" id="ARBA00001033"/>
    </source>
</evidence>
<dbReference type="PRINTS" id="PR00377">
    <property type="entry name" value="IMPHPHTASES"/>
</dbReference>
<evidence type="ECO:0000313" key="6">
    <source>
        <dbReference type="EMBL" id="AWI30427.1"/>
    </source>
</evidence>
<dbReference type="PANTHER" id="PTHR20854">
    <property type="entry name" value="INOSITOL MONOPHOSPHATASE"/>
    <property type="match status" value="1"/>
</dbReference>
<comment type="catalytic activity">
    <reaction evidence="1">
        <text>a myo-inositol phosphate + H2O = myo-inositol + phosphate</text>
        <dbReference type="Rhea" id="RHEA:24056"/>
        <dbReference type="ChEBI" id="CHEBI:15377"/>
        <dbReference type="ChEBI" id="CHEBI:17268"/>
        <dbReference type="ChEBI" id="CHEBI:43474"/>
        <dbReference type="ChEBI" id="CHEBI:84139"/>
        <dbReference type="EC" id="3.1.3.25"/>
    </reaction>
</comment>
<dbReference type="EC" id="3.1.3.25" evidence="2"/>
<accession>A0A2S1SVX4</accession>
<dbReference type="InterPro" id="IPR000760">
    <property type="entry name" value="Inositol_monophosphatase-like"/>
</dbReference>
<reference evidence="6 7" key="1">
    <citation type="submission" date="2018-05" db="EMBL/GenBank/DDBJ databases">
        <title>Complete genome sequence of sponge-derived Streptomyces sp. HNM0039.</title>
        <authorList>
            <person name="Huang X."/>
            <person name="Zhou S."/>
        </authorList>
    </citation>
    <scope>NUCLEOTIDE SEQUENCE [LARGE SCALE GENOMIC DNA]</scope>
    <source>
        <strain evidence="6 7">HNM0039</strain>
    </source>
</reference>
<gene>
    <name evidence="6" type="ORF">DDW44_17815</name>
</gene>
<comment type="cofactor">
    <cofactor evidence="5">
        <name>Mg(2+)</name>
        <dbReference type="ChEBI" id="CHEBI:18420"/>
    </cofactor>
</comment>
<dbReference type="RefSeq" id="WP_108907059.1">
    <property type="nucleotide sequence ID" value="NZ_CP029188.1"/>
</dbReference>
<dbReference type="GO" id="GO:0046854">
    <property type="term" value="P:phosphatidylinositol phosphate biosynthetic process"/>
    <property type="evidence" value="ECO:0007669"/>
    <property type="project" value="InterPro"/>
</dbReference>
<protein>
    <recommendedName>
        <fullName evidence="2">inositol-phosphate phosphatase</fullName>
        <ecNumber evidence="2">3.1.3.25</ecNumber>
    </recommendedName>
</protein>
<sequence length="261" mass="27142">MTDLRSLLGVAGAALDQASTLVTDMAVGAVQAKGDRDMVSEIDFAVEEHVRTFLQKETPEIGFLGEESGGAGAGGALTWALDPVDGTANLVNGIPLCGVSLGLIADNRSVLGVIDLPFLGQRYRAAEGHGAYCGDDRIWPRETTSLNEAIVAIGDYAVGERAQERNARRLDLTARLAESVLRVRMFGSAAVDLVWVASGKIDCSIALSNHPWDMAAGAAIAREAGAVLMDVDGTPHDLTSAATIAVSSALGDALLELLTGI</sequence>
<dbReference type="GO" id="GO:0006020">
    <property type="term" value="P:inositol metabolic process"/>
    <property type="evidence" value="ECO:0007669"/>
    <property type="project" value="TreeGrafter"/>
</dbReference>
<dbReference type="EMBL" id="CP029188">
    <property type="protein sequence ID" value="AWI30427.1"/>
    <property type="molecule type" value="Genomic_DNA"/>
</dbReference>
<feature type="binding site" evidence="5">
    <location>
        <position position="82"/>
    </location>
    <ligand>
        <name>Mg(2+)</name>
        <dbReference type="ChEBI" id="CHEBI:18420"/>
        <label>1</label>
        <note>catalytic</note>
    </ligand>
</feature>
<evidence type="ECO:0000256" key="4">
    <source>
        <dbReference type="ARBA" id="ARBA00022842"/>
    </source>
</evidence>
<proteinExistence type="predicted"/>
<evidence type="ECO:0000256" key="3">
    <source>
        <dbReference type="ARBA" id="ARBA00022723"/>
    </source>
</evidence>
<evidence type="ECO:0000256" key="5">
    <source>
        <dbReference type="PIRSR" id="PIRSR600760-2"/>
    </source>
</evidence>
<evidence type="ECO:0000256" key="2">
    <source>
        <dbReference type="ARBA" id="ARBA00013106"/>
    </source>
</evidence>
<dbReference type="Gene3D" id="3.30.540.10">
    <property type="entry name" value="Fructose-1,6-Bisphosphatase, subunit A, domain 1"/>
    <property type="match status" value="1"/>
</dbReference>
<dbReference type="GO" id="GO:0046872">
    <property type="term" value="F:metal ion binding"/>
    <property type="evidence" value="ECO:0007669"/>
    <property type="project" value="UniProtKB-KW"/>
</dbReference>
<keyword evidence="7" id="KW-1185">Reference proteome</keyword>
<dbReference type="GO" id="GO:0008934">
    <property type="term" value="F:inositol monophosphate 1-phosphatase activity"/>
    <property type="evidence" value="ECO:0007669"/>
    <property type="project" value="TreeGrafter"/>
</dbReference>
<dbReference type="PANTHER" id="PTHR20854:SF4">
    <property type="entry name" value="INOSITOL-1-MONOPHOSPHATASE-RELATED"/>
    <property type="match status" value="1"/>
</dbReference>
<evidence type="ECO:0000313" key="7">
    <source>
        <dbReference type="Proteomes" id="UP000244900"/>
    </source>
</evidence>
<dbReference type="Gene3D" id="3.40.190.80">
    <property type="match status" value="1"/>
</dbReference>